<dbReference type="GeneID" id="85318732"/>
<comment type="caution">
    <text evidence="1">The sequence shown here is derived from an EMBL/GenBank/DDBJ whole genome shotgun (WGS) entry which is preliminary data.</text>
</comment>
<name>A0AA39ZUK6_9PEZI</name>
<protein>
    <submittedName>
        <fullName evidence="1">Uncharacterized protein</fullName>
    </submittedName>
</protein>
<organism evidence="1 2">
    <name type="scientific">Lasiosphaeria miniovina</name>
    <dbReference type="NCBI Taxonomy" id="1954250"/>
    <lineage>
        <taxon>Eukaryota</taxon>
        <taxon>Fungi</taxon>
        <taxon>Dikarya</taxon>
        <taxon>Ascomycota</taxon>
        <taxon>Pezizomycotina</taxon>
        <taxon>Sordariomycetes</taxon>
        <taxon>Sordariomycetidae</taxon>
        <taxon>Sordariales</taxon>
        <taxon>Lasiosphaeriaceae</taxon>
        <taxon>Lasiosphaeria</taxon>
    </lineage>
</organism>
<sequence length="192" mass="21046">MWTRSGGAMLDHALHTPVTHASIEAADVAATWYAIEEELKGLDLSTVKPVGHQYLLVHTVVHEAFAGRGYSHILYVRAPLPLPEKELTETSGRAIAADIFAAKFAHDLRIPGEWARFRAALLEDDGCGAVDLLARVEGYLGRAFNPHTLVECLDGLDAFLARARRDYAARLSVVEVDEVQGLTGEEDEEEGR</sequence>
<reference evidence="1" key="1">
    <citation type="submission" date="2023-06" db="EMBL/GenBank/DDBJ databases">
        <title>Genome-scale phylogeny and comparative genomics of the fungal order Sordariales.</title>
        <authorList>
            <consortium name="Lawrence Berkeley National Laboratory"/>
            <person name="Hensen N."/>
            <person name="Bonometti L."/>
            <person name="Westerberg I."/>
            <person name="Brannstrom I.O."/>
            <person name="Guillou S."/>
            <person name="Cros-Aarteil S."/>
            <person name="Calhoun S."/>
            <person name="Haridas S."/>
            <person name="Kuo A."/>
            <person name="Mondo S."/>
            <person name="Pangilinan J."/>
            <person name="Riley R."/>
            <person name="LaButti K."/>
            <person name="Andreopoulos B."/>
            <person name="Lipzen A."/>
            <person name="Chen C."/>
            <person name="Yanf M."/>
            <person name="Daum C."/>
            <person name="Ng V."/>
            <person name="Clum A."/>
            <person name="Steindorff A."/>
            <person name="Ohm R."/>
            <person name="Martin F."/>
            <person name="Silar P."/>
            <person name="Natvig D."/>
            <person name="Lalanne C."/>
            <person name="Gautier V."/>
            <person name="Ament-velasquez S.L."/>
            <person name="Kruys A."/>
            <person name="Hutchinson M.I."/>
            <person name="Powell A.J."/>
            <person name="Barry K."/>
            <person name="Miller A.N."/>
            <person name="Grigoriev I.V."/>
            <person name="Debuchy R."/>
            <person name="Gladieux P."/>
            <person name="Thoren M.H."/>
            <person name="Johannesson H."/>
        </authorList>
    </citation>
    <scope>NUCLEOTIDE SEQUENCE</scope>
    <source>
        <strain evidence="1">SMH2392-1A</strain>
    </source>
</reference>
<dbReference type="RefSeq" id="XP_060290792.1">
    <property type="nucleotide sequence ID" value="XM_060435462.1"/>
</dbReference>
<gene>
    <name evidence="1" type="ORF">B0T26DRAFT_518093</name>
</gene>
<dbReference type="EMBL" id="JAUIRO010000008">
    <property type="protein sequence ID" value="KAK0703933.1"/>
    <property type="molecule type" value="Genomic_DNA"/>
</dbReference>
<accession>A0AA39ZUK6</accession>
<evidence type="ECO:0000313" key="1">
    <source>
        <dbReference type="EMBL" id="KAK0703933.1"/>
    </source>
</evidence>
<dbReference type="AlphaFoldDB" id="A0AA39ZUK6"/>
<evidence type="ECO:0000313" key="2">
    <source>
        <dbReference type="Proteomes" id="UP001172101"/>
    </source>
</evidence>
<keyword evidence="2" id="KW-1185">Reference proteome</keyword>
<dbReference type="Proteomes" id="UP001172101">
    <property type="component" value="Unassembled WGS sequence"/>
</dbReference>
<proteinExistence type="predicted"/>